<dbReference type="RefSeq" id="WP_090238263.1">
    <property type="nucleotide sequence ID" value="NZ_FOJW01000009.1"/>
</dbReference>
<dbReference type="SUPFAM" id="SSF52096">
    <property type="entry name" value="ClpP/crotonase"/>
    <property type="match status" value="1"/>
</dbReference>
<dbReference type="InterPro" id="IPR001753">
    <property type="entry name" value="Enoyl-CoA_hydra/iso"/>
</dbReference>
<dbReference type="PANTHER" id="PTHR11941">
    <property type="entry name" value="ENOYL-COA HYDRATASE-RELATED"/>
    <property type="match status" value="1"/>
</dbReference>
<proteinExistence type="predicted"/>
<dbReference type="InterPro" id="IPR029045">
    <property type="entry name" value="ClpP/crotonase-like_dom_sf"/>
</dbReference>
<dbReference type="GO" id="GO:0006635">
    <property type="term" value="P:fatty acid beta-oxidation"/>
    <property type="evidence" value="ECO:0007669"/>
    <property type="project" value="TreeGrafter"/>
</dbReference>
<gene>
    <name evidence="1" type="ORF">SAMN04488072_10948</name>
</gene>
<dbReference type="Gene3D" id="3.90.226.10">
    <property type="entry name" value="2-enoyl-CoA Hydratase, Chain A, domain 1"/>
    <property type="match status" value="1"/>
</dbReference>
<sequence>MTELIQYRTDEQGYGEIMLNRPEKMNAISNEMVRLFRNALEDAKHQPIKFLVITAASDRMFCSGGDLQDLHGDMNSDEAFHMLYPMKEVLYEIASFPVPTICLLNGNAVGGGCEIATACDFRIARANTTFGFVQTNLGITPGWGGGTLLYKKVHPVFAFQWLMEGETHEGAYLHRQGWIQKNVSADEWNNQETLLKLYLTKSMEQMKILKKQYKKKISILSLSAQMDDEVRNCAELWETKKHQYAVSQFLSR</sequence>
<dbReference type="Pfam" id="PF00378">
    <property type="entry name" value="ECH_1"/>
    <property type="match status" value="1"/>
</dbReference>
<keyword evidence="2" id="KW-1185">Reference proteome</keyword>
<dbReference type="Proteomes" id="UP000198642">
    <property type="component" value="Unassembled WGS sequence"/>
</dbReference>
<accession>A0A1I0Z3B2</accession>
<dbReference type="EMBL" id="FOJW01000009">
    <property type="protein sequence ID" value="SFB18763.1"/>
    <property type="molecule type" value="Genomic_DNA"/>
</dbReference>
<organism evidence="1 2">
    <name type="scientific">Lentibacillus halodurans</name>
    <dbReference type="NCBI Taxonomy" id="237679"/>
    <lineage>
        <taxon>Bacteria</taxon>
        <taxon>Bacillati</taxon>
        <taxon>Bacillota</taxon>
        <taxon>Bacilli</taxon>
        <taxon>Bacillales</taxon>
        <taxon>Bacillaceae</taxon>
        <taxon>Lentibacillus</taxon>
    </lineage>
</organism>
<dbReference type="OrthoDB" id="9775794at2"/>
<protein>
    <submittedName>
        <fullName evidence="1">Enoyl-CoA hydratase/carnithine racemase</fullName>
    </submittedName>
</protein>
<reference evidence="1 2" key="1">
    <citation type="submission" date="2016-10" db="EMBL/GenBank/DDBJ databases">
        <authorList>
            <person name="de Groot N.N."/>
        </authorList>
    </citation>
    <scope>NUCLEOTIDE SEQUENCE [LARGE SCALE GENOMIC DNA]</scope>
    <source>
        <strain evidence="1 2">CGMCC 1.3702</strain>
    </source>
</reference>
<evidence type="ECO:0000313" key="1">
    <source>
        <dbReference type="EMBL" id="SFB18763.1"/>
    </source>
</evidence>
<evidence type="ECO:0000313" key="2">
    <source>
        <dbReference type="Proteomes" id="UP000198642"/>
    </source>
</evidence>
<dbReference type="CDD" id="cd06558">
    <property type="entry name" value="crotonase-like"/>
    <property type="match status" value="1"/>
</dbReference>
<dbReference type="AlphaFoldDB" id="A0A1I0Z3B2"/>
<dbReference type="GO" id="GO:0003824">
    <property type="term" value="F:catalytic activity"/>
    <property type="evidence" value="ECO:0007669"/>
    <property type="project" value="UniProtKB-ARBA"/>
</dbReference>
<dbReference type="STRING" id="237679.SAMN04488072_10948"/>
<dbReference type="PANTHER" id="PTHR11941:SF54">
    <property type="entry name" value="ENOYL-COA HYDRATASE, MITOCHONDRIAL"/>
    <property type="match status" value="1"/>
</dbReference>
<name>A0A1I0Z3B2_9BACI</name>